<dbReference type="Proteomes" id="UP000249794">
    <property type="component" value="Unassembled WGS sequence"/>
</dbReference>
<dbReference type="EMBL" id="QBMP01000093">
    <property type="protein sequence ID" value="PZO55527.1"/>
    <property type="molecule type" value="Genomic_DNA"/>
</dbReference>
<feature type="domain" description="Integral membrane bound transporter" evidence="8">
    <location>
        <begin position="243"/>
        <end position="363"/>
    </location>
</feature>
<protein>
    <recommendedName>
        <fullName evidence="8">Integral membrane bound transporter domain-containing protein</fullName>
    </recommendedName>
</protein>
<dbReference type="GO" id="GO:0005886">
    <property type="term" value="C:plasma membrane"/>
    <property type="evidence" value="ECO:0007669"/>
    <property type="project" value="UniProtKB-SubCell"/>
</dbReference>
<feature type="transmembrane region" description="Helical" evidence="7">
    <location>
        <begin position="230"/>
        <end position="248"/>
    </location>
</feature>
<dbReference type="Pfam" id="PF13515">
    <property type="entry name" value="FUSC_2"/>
    <property type="match status" value="1"/>
</dbReference>
<evidence type="ECO:0000313" key="10">
    <source>
        <dbReference type="Proteomes" id="UP000249794"/>
    </source>
</evidence>
<accession>A0A2W4XHM6</accession>
<comment type="caution">
    <text evidence="9">The sequence shown here is derived from an EMBL/GenBank/DDBJ whole genome shotgun (WGS) entry which is preliminary data.</text>
</comment>
<feature type="transmembrane region" description="Helical" evidence="7">
    <location>
        <begin position="279"/>
        <end position="300"/>
    </location>
</feature>
<dbReference type="AlphaFoldDB" id="A0A2W4XHM6"/>
<evidence type="ECO:0000256" key="5">
    <source>
        <dbReference type="ARBA" id="ARBA00023136"/>
    </source>
</evidence>
<gene>
    <name evidence="9" type="ORF">DCF15_10385</name>
</gene>
<reference evidence="10" key="1">
    <citation type="submission" date="2018-04" db="EMBL/GenBank/DDBJ databases">
        <authorList>
            <person name="Cornet L."/>
        </authorList>
    </citation>
    <scope>NUCLEOTIDE SEQUENCE [LARGE SCALE GENOMIC DNA]</scope>
</reference>
<keyword evidence="4 7" id="KW-1133">Transmembrane helix</keyword>
<reference evidence="9 10" key="2">
    <citation type="submission" date="2018-06" db="EMBL/GenBank/DDBJ databases">
        <title>Metagenomic assembly of (sub)arctic Cyanobacteria and their associated microbiome from non-axenic cultures.</title>
        <authorList>
            <person name="Baurain D."/>
        </authorList>
    </citation>
    <scope>NUCLEOTIDE SEQUENCE [LARGE SCALE GENOMIC DNA]</scope>
    <source>
        <strain evidence="9">ULC027bin1</strain>
    </source>
</reference>
<proteinExistence type="inferred from homology"/>
<feature type="transmembrane region" description="Helical" evidence="7">
    <location>
        <begin position="306"/>
        <end position="339"/>
    </location>
</feature>
<comment type="similarity">
    <text evidence="6">Belongs to the YccS/YhfK family.</text>
</comment>
<dbReference type="PANTHER" id="PTHR30509">
    <property type="entry name" value="P-HYDROXYBENZOIC ACID EFFLUX PUMP SUBUNIT-RELATED"/>
    <property type="match status" value="1"/>
</dbReference>
<organism evidence="9 10">
    <name type="scientific">Phormidesmis priestleyi</name>
    <dbReference type="NCBI Taxonomy" id="268141"/>
    <lineage>
        <taxon>Bacteria</taxon>
        <taxon>Bacillati</taxon>
        <taxon>Cyanobacteriota</taxon>
        <taxon>Cyanophyceae</taxon>
        <taxon>Leptolyngbyales</taxon>
        <taxon>Leptolyngbyaceae</taxon>
        <taxon>Phormidesmis</taxon>
    </lineage>
</organism>
<dbReference type="PANTHER" id="PTHR30509:SF9">
    <property type="entry name" value="MULTIDRUG RESISTANCE PROTEIN MDTO"/>
    <property type="match status" value="1"/>
</dbReference>
<comment type="subcellular location">
    <subcellularLocation>
        <location evidence="1">Cell membrane</location>
        <topology evidence="1">Multi-pass membrane protein</topology>
    </subcellularLocation>
</comment>
<evidence type="ECO:0000313" key="9">
    <source>
        <dbReference type="EMBL" id="PZO55527.1"/>
    </source>
</evidence>
<evidence type="ECO:0000256" key="6">
    <source>
        <dbReference type="ARBA" id="ARBA00043993"/>
    </source>
</evidence>
<evidence type="ECO:0000256" key="4">
    <source>
        <dbReference type="ARBA" id="ARBA00022989"/>
    </source>
</evidence>
<evidence type="ECO:0000256" key="2">
    <source>
        <dbReference type="ARBA" id="ARBA00022475"/>
    </source>
</evidence>
<keyword evidence="2" id="KW-1003">Cell membrane</keyword>
<keyword evidence="5 7" id="KW-0472">Membrane</keyword>
<evidence type="ECO:0000256" key="3">
    <source>
        <dbReference type="ARBA" id="ARBA00022692"/>
    </source>
</evidence>
<name>A0A2W4XHM6_9CYAN</name>
<evidence type="ECO:0000256" key="7">
    <source>
        <dbReference type="SAM" id="Phobius"/>
    </source>
</evidence>
<evidence type="ECO:0000259" key="8">
    <source>
        <dbReference type="Pfam" id="PF13515"/>
    </source>
</evidence>
<keyword evidence="3 7" id="KW-0812">Transmembrane</keyword>
<evidence type="ECO:0000256" key="1">
    <source>
        <dbReference type="ARBA" id="ARBA00004651"/>
    </source>
</evidence>
<dbReference type="InterPro" id="IPR049453">
    <property type="entry name" value="Memb_transporter_dom"/>
</dbReference>
<sequence>MTQAGAGDSHRLPLGLWQRFLQTQDVVTLSLTSARNIWTSAWTIGKSESARSRRLLMLIEDANQILNDLVALGELIIIASRNPLFEKLKGEIEQVLEQMSGCFQSLSDNLKDSSKTIPPEMLEALDRRVDALRKRHDNLRTQAHAQTLKIQTDDYTEIVSLNKIVTNLGELSTQIHHDVEAATSSVLQANWQVNRQTHRHRRFVSTQPEPTFWLDTLRCNFTFDSVTFRYTLRLALVVTTAQLLAYLLPIPRGYWITLTALIALKPNFGGTVQTAGQRVLGTLVGGVVGVVLVSLIHSTWITTPLILVLMFGAIALCPLSYSLFVTLLTPAIILLFSPIGIGDWEVGIERIADVFIGGALALAGSYALFPSWERQQLPAQLAKTIRANLAYFQIAADRYLDRGDQVVESSLHLLRHRASLENANAEAAAQRLFSESRHIRGEIEPVMTLILYIRSLFSSVTALIDHADELSEADQCEQVRQLAETIEQVLNNLADVLSQQQLLQPLPPLADYLAVISDQVQQLHTARLSGITRHSAMVGPATLRAASPTLQAVEKQTPVATELSRIVRAVTIMYGTIERNEWGRE</sequence>